<keyword evidence="3" id="KW-1134">Transmembrane beta strand</keyword>
<organism evidence="9 10">
    <name type="scientific">Haliea salexigens</name>
    <dbReference type="NCBI Taxonomy" id="287487"/>
    <lineage>
        <taxon>Bacteria</taxon>
        <taxon>Pseudomonadati</taxon>
        <taxon>Pseudomonadota</taxon>
        <taxon>Gammaproteobacteria</taxon>
        <taxon>Cellvibrionales</taxon>
        <taxon>Halieaceae</taxon>
        <taxon>Haliea</taxon>
    </lineage>
</organism>
<comment type="similarity">
    <text evidence="2">Belongs to the OmpP1/FadL family.</text>
</comment>
<evidence type="ECO:0000313" key="10">
    <source>
        <dbReference type="Proteomes" id="UP000259273"/>
    </source>
</evidence>
<evidence type="ECO:0000256" key="8">
    <source>
        <dbReference type="SAM" id="SignalP"/>
    </source>
</evidence>
<dbReference type="GO" id="GO:0015483">
    <property type="term" value="F:long-chain fatty acid transporting porin activity"/>
    <property type="evidence" value="ECO:0007669"/>
    <property type="project" value="TreeGrafter"/>
</dbReference>
<evidence type="ECO:0000313" key="9">
    <source>
        <dbReference type="EMBL" id="HAN26827.1"/>
    </source>
</evidence>
<comment type="subcellular location">
    <subcellularLocation>
        <location evidence="1">Cell outer membrane</location>
        <topology evidence="1">Multi-pass membrane protein</topology>
    </subcellularLocation>
</comment>
<evidence type="ECO:0000256" key="7">
    <source>
        <dbReference type="ARBA" id="ARBA00023237"/>
    </source>
</evidence>
<comment type="caution">
    <text evidence="9">The sequence shown here is derived from an EMBL/GenBank/DDBJ whole genome shotgun (WGS) entry which is preliminary data.</text>
</comment>
<gene>
    <name evidence="9" type="ORF">DCP75_03735</name>
</gene>
<feature type="signal peptide" evidence="8">
    <location>
        <begin position="1"/>
        <end position="24"/>
    </location>
</feature>
<dbReference type="PANTHER" id="PTHR35093">
    <property type="entry name" value="OUTER MEMBRANE PROTEIN NMB0088-RELATED"/>
    <property type="match status" value="1"/>
</dbReference>
<accession>A0A3C1KJE7</accession>
<keyword evidence="7" id="KW-0998">Cell outer membrane</keyword>
<proteinExistence type="inferred from homology"/>
<feature type="chain" id="PRO_5017751505" evidence="8">
    <location>
        <begin position="25"/>
        <end position="417"/>
    </location>
</feature>
<evidence type="ECO:0000256" key="2">
    <source>
        <dbReference type="ARBA" id="ARBA00008163"/>
    </source>
</evidence>
<dbReference type="EMBL" id="DMND01000060">
    <property type="protein sequence ID" value="HAN26827.1"/>
    <property type="molecule type" value="Genomic_DNA"/>
</dbReference>
<dbReference type="AlphaFoldDB" id="A0A3C1KJE7"/>
<dbReference type="Pfam" id="PF03349">
    <property type="entry name" value="Toluene_X"/>
    <property type="match status" value="1"/>
</dbReference>
<keyword evidence="5 8" id="KW-0732">Signal</keyword>
<evidence type="ECO:0000256" key="1">
    <source>
        <dbReference type="ARBA" id="ARBA00004571"/>
    </source>
</evidence>
<keyword evidence="6" id="KW-0472">Membrane</keyword>
<evidence type="ECO:0000256" key="3">
    <source>
        <dbReference type="ARBA" id="ARBA00022452"/>
    </source>
</evidence>
<sequence>MISQNRHLPGALLLAALATGNAHATNGYFTHGTGVRAQAVAGVSFALPQDALAAAMNPAGTALVGDRLDAGLTWFQPDRSSSISGNVAGANGSYDGNDDAWFLLPDIGFTRAVNEQLSWGVAVYGNGGMNTGYESNPYAAFGATGTAGVDLTQAFITPSVAWKSGAHSFGAAATFAYQRFEARGLAPFDGFSSRPGSVTDRGHDSSTGWGVKLGWMGEVHENITLGAAWSSEIDMSNFDDYAGLFADGGGFDIPESYGAGIAWEASEALTVAADWQRILYSDITSVGNPLAPLLTGVPLGVANGPGFGWEDSDVYKLGAVYRVTGVLTLRAGVSHMDQPIPGSETFFNILAPGVIETHVSLGASWALSDRNEWNVAYTHGLEKTVRGTNSIPMPFGGGEADLTMHQNILAIGYTRHF</sequence>
<evidence type="ECO:0000256" key="6">
    <source>
        <dbReference type="ARBA" id="ARBA00023136"/>
    </source>
</evidence>
<evidence type="ECO:0000256" key="4">
    <source>
        <dbReference type="ARBA" id="ARBA00022692"/>
    </source>
</evidence>
<dbReference type="InterPro" id="IPR005017">
    <property type="entry name" value="OMPP1/FadL/TodX"/>
</dbReference>
<evidence type="ECO:0000256" key="5">
    <source>
        <dbReference type="ARBA" id="ARBA00022729"/>
    </source>
</evidence>
<dbReference type="PANTHER" id="PTHR35093:SF8">
    <property type="entry name" value="OUTER MEMBRANE PROTEIN NMB0088-RELATED"/>
    <property type="match status" value="1"/>
</dbReference>
<dbReference type="GO" id="GO:0009279">
    <property type="term" value="C:cell outer membrane"/>
    <property type="evidence" value="ECO:0007669"/>
    <property type="project" value="UniProtKB-SubCell"/>
</dbReference>
<keyword evidence="4" id="KW-0812">Transmembrane</keyword>
<dbReference type="Proteomes" id="UP000259273">
    <property type="component" value="Unassembled WGS sequence"/>
</dbReference>
<reference evidence="9 10" key="1">
    <citation type="journal article" date="2018" name="Nat. Biotechnol.">
        <title>A standardized bacterial taxonomy based on genome phylogeny substantially revises the tree of life.</title>
        <authorList>
            <person name="Parks D.H."/>
            <person name="Chuvochina M."/>
            <person name="Waite D.W."/>
            <person name="Rinke C."/>
            <person name="Skarshewski A."/>
            <person name="Chaumeil P.A."/>
            <person name="Hugenholtz P."/>
        </authorList>
    </citation>
    <scope>NUCLEOTIDE SEQUENCE [LARGE SCALE GENOMIC DNA]</scope>
    <source>
        <strain evidence="9">UBA9158</strain>
    </source>
</reference>
<protein>
    <submittedName>
        <fullName evidence="9">Long-chain fatty acid transporter</fullName>
    </submittedName>
</protein>
<dbReference type="SUPFAM" id="SSF56935">
    <property type="entry name" value="Porins"/>
    <property type="match status" value="1"/>
</dbReference>
<dbReference type="Gene3D" id="2.40.160.60">
    <property type="entry name" value="Outer membrane protein transport protein (OMPP1/FadL/TodX)"/>
    <property type="match status" value="1"/>
</dbReference>
<dbReference type="STRING" id="1121937.GCA_000423125_02267"/>
<name>A0A3C1KJE7_9GAMM</name>